<gene>
    <name evidence="2" type="ORF">CEXT_686441</name>
</gene>
<feature type="region of interest" description="Disordered" evidence="1">
    <location>
        <begin position="27"/>
        <end position="50"/>
    </location>
</feature>
<organism evidence="2 3">
    <name type="scientific">Caerostris extrusa</name>
    <name type="common">Bark spider</name>
    <name type="synonym">Caerostris bankana</name>
    <dbReference type="NCBI Taxonomy" id="172846"/>
    <lineage>
        <taxon>Eukaryota</taxon>
        <taxon>Metazoa</taxon>
        <taxon>Ecdysozoa</taxon>
        <taxon>Arthropoda</taxon>
        <taxon>Chelicerata</taxon>
        <taxon>Arachnida</taxon>
        <taxon>Araneae</taxon>
        <taxon>Araneomorphae</taxon>
        <taxon>Entelegynae</taxon>
        <taxon>Araneoidea</taxon>
        <taxon>Araneidae</taxon>
        <taxon>Caerostris</taxon>
    </lineage>
</organism>
<name>A0AAV4NHU3_CAEEX</name>
<dbReference type="AlphaFoldDB" id="A0AAV4NHU3"/>
<comment type="caution">
    <text evidence="2">The sequence shown here is derived from an EMBL/GenBank/DDBJ whole genome shotgun (WGS) entry which is preliminary data.</text>
</comment>
<sequence>MRQLFCNGSIWLLQMRVATPYLVTVQKKRKERREKERTEKKEKNRDGKENRKKTLLNFLSPLRSATVQCLHFFRFLLLRQKDFNNRCPFQKNVKKPDIGLVRKNPINNGTATEYLPIKERFC</sequence>
<evidence type="ECO:0000313" key="3">
    <source>
        <dbReference type="Proteomes" id="UP001054945"/>
    </source>
</evidence>
<evidence type="ECO:0000256" key="1">
    <source>
        <dbReference type="SAM" id="MobiDB-lite"/>
    </source>
</evidence>
<dbReference type="Proteomes" id="UP001054945">
    <property type="component" value="Unassembled WGS sequence"/>
</dbReference>
<keyword evidence="3" id="KW-1185">Reference proteome</keyword>
<proteinExistence type="predicted"/>
<dbReference type="EMBL" id="BPLR01003417">
    <property type="protein sequence ID" value="GIX84361.1"/>
    <property type="molecule type" value="Genomic_DNA"/>
</dbReference>
<evidence type="ECO:0008006" key="4">
    <source>
        <dbReference type="Google" id="ProtNLM"/>
    </source>
</evidence>
<accession>A0AAV4NHU3</accession>
<feature type="compositionally biased region" description="Basic and acidic residues" evidence="1">
    <location>
        <begin position="33"/>
        <end position="49"/>
    </location>
</feature>
<reference evidence="2 3" key="1">
    <citation type="submission" date="2021-06" db="EMBL/GenBank/DDBJ databases">
        <title>Caerostris extrusa draft genome.</title>
        <authorList>
            <person name="Kono N."/>
            <person name="Arakawa K."/>
        </authorList>
    </citation>
    <scope>NUCLEOTIDE SEQUENCE [LARGE SCALE GENOMIC DNA]</scope>
</reference>
<evidence type="ECO:0000313" key="2">
    <source>
        <dbReference type="EMBL" id="GIX84361.1"/>
    </source>
</evidence>
<protein>
    <recommendedName>
        <fullName evidence="4">Secreted protein</fullName>
    </recommendedName>
</protein>